<accession>A0ABD2WGX7</accession>
<keyword evidence="2" id="KW-1185">Reference proteome</keyword>
<reference evidence="1 2" key="1">
    <citation type="journal article" date="2024" name="bioRxiv">
        <title>A reference genome for Trichogramma kaykai: A tiny desert-dwelling parasitoid wasp with competing sex-ratio distorters.</title>
        <authorList>
            <person name="Culotta J."/>
            <person name="Lindsey A.R."/>
        </authorList>
    </citation>
    <scope>NUCLEOTIDE SEQUENCE [LARGE SCALE GENOMIC DNA]</scope>
    <source>
        <strain evidence="1 2">KSX58</strain>
    </source>
</reference>
<dbReference type="EMBL" id="JBJJXI010000107">
    <property type="protein sequence ID" value="KAL3392163.1"/>
    <property type="molecule type" value="Genomic_DNA"/>
</dbReference>
<evidence type="ECO:0000313" key="1">
    <source>
        <dbReference type="EMBL" id="KAL3392163.1"/>
    </source>
</evidence>
<protein>
    <submittedName>
        <fullName evidence="1">Uncharacterized protein</fullName>
    </submittedName>
</protein>
<proteinExistence type="predicted"/>
<name>A0ABD2WGX7_9HYME</name>
<comment type="caution">
    <text evidence="1">The sequence shown here is derived from an EMBL/GenBank/DDBJ whole genome shotgun (WGS) entry which is preliminary data.</text>
</comment>
<dbReference type="Proteomes" id="UP001627154">
    <property type="component" value="Unassembled WGS sequence"/>
</dbReference>
<dbReference type="AlphaFoldDB" id="A0ABD2WGX7"/>
<organism evidence="1 2">
    <name type="scientific">Trichogramma kaykai</name>
    <dbReference type="NCBI Taxonomy" id="54128"/>
    <lineage>
        <taxon>Eukaryota</taxon>
        <taxon>Metazoa</taxon>
        <taxon>Ecdysozoa</taxon>
        <taxon>Arthropoda</taxon>
        <taxon>Hexapoda</taxon>
        <taxon>Insecta</taxon>
        <taxon>Pterygota</taxon>
        <taxon>Neoptera</taxon>
        <taxon>Endopterygota</taxon>
        <taxon>Hymenoptera</taxon>
        <taxon>Apocrita</taxon>
        <taxon>Proctotrupomorpha</taxon>
        <taxon>Chalcidoidea</taxon>
        <taxon>Trichogrammatidae</taxon>
        <taxon>Trichogramma</taxon>
    </lineage>
</organism>
<sequence>MRNKKKDKAGKKAAVAAAATREEKKYMYKYREYQRLVRSLACTRFALRRRRRSRCRTAKLFSRVLLYTQQRSVCAQSSFALHRVCAMYIVYNSKCRHWQRIGIFLPEPRPAHVSHFPHYDSEVINADDAIAAAVIHELTSPSFVA</sequence>
<gene>
    <name evidence="1" type="ORF">TKK_013469</name>
</gene>
<evidence type="ECO:0000313" key="2">
    <source>
        <dbReference type="Proteomes" id="UP001627154"/>
    </source>
</evidence>